<dbReference type="GO" id="GO:0006355">
    <property type="term" value="P:regulation of DNA-templated transcription"/>
    <property type="evidence" value="ECO:0007669"/>
    <property type="project" value="InterPro"/>
</dbReference>
<evidence type="ECO:0000256" key="1">
    <source>
        <dbReference type="SAM" id="MobiDB-lite"/>
    </source>
</evidence>
<dbReference type="Proteomes" id="UP000245469">
    <property type="component" value="Unassembled WGS sequence"/>
</dbReference>
<dbReference type="OrthoDB" id="9800334at2"/>
<dbReference type="InterPro" id="IPR036594">
    <property type="entry name" value="Meth_synthase_dom"/>
</dbReference>
<name>A0A316AET1_9ACTN</name>
<feature type="region of interest" description="Disordered" evidence="1">
    <location>
        <begin position="1"/>
        <end position="24"/>
    </location>
</feature>
<dbReference type="GO" id="GO:0003677">
    <property type="term" value="F:DNA binding"/>
    <property type="evidence" value="ECO:0007669"/>
    <property type="project" value="InterPro"/>
</dbReference>
<dbReference type="Gene3D" id="1.10.1240.10">
    <property type="entry name" value="Methionine synthase domain"/>
    <property type="match status" value="1"/>
</dbReference>
<organism evidence="3 4">
    <name type="scientific">Quadrisphaera granulorum</name>
    <dbReference type="NCBI Taxonomy" id="317664"/>
    <lineage>
        <taxon>Bacteria</taxon>
        <taxon>Bacillati</taxon>
        <taxon>Actinomycetota</taxon>
        <taxon>Actinomycetes</taxon>
        <taxon>Kineosporiales</taxon>
        <taxon>Kineosporiaceae</taxon>
        <taxon>Quadrisphaera</taxon>
    </lineage>
</organism>
<protein>
    <submittedName>
        <fullName evidence="3">MerR-like DNA binding protein</fullName>
    </submittedName>
</protein>
<evidence type="ECO:0000259" key="2">
    <source>
        <dbReference type="PROSITE" id="PS50937"/>
    </source>
</evidence>
<dbReference type="Gene3D" id="1.10.1660.10">
    <property type="match status" value="1"/>
</dbReference>
<sequence>MGGAVATPTPPDHTDGVPTPHAAPSGVSLGVAAAARRLGVAPATLRTWARRYGLGPSEHESGSHRRYTPEDLARLVVMRRLTLEGVPPVTAAATALNTDPSEAALAVAASAGDGSDDLGGEDVDDAAAAPSDAPAAALLAAELGVWSAVLPADRTPLTRRPSPAGQGALQRAVLAGDAPGAAAAVLAACSAKGPLRAWEEVIEPARQALGHRWEATGPGVDSEVLLTAATLEALRALRRPPERTTAVVLLAAAEGEIDPLPLHVLAAAVAANGVRPWVLSPGLPREAVAAAVRRTGPAAVLVHAERSVQDAAAQLGPLPRLRHPARLVLSGAGWAWAAVPEGRTALRAPALSEALDVLLEATEP</sequence>
<dbReference type="EMBL" id="QGDQ01000003">
    <property type="protein sequence ID" value="PWJ55404.1"/>
    <property type="molecule type" value="Genomic_DNA"/>
</dbReference>
<proteinExistence type="predicted"/>
<dbReference type="PROSITE" id="PS50937">
    <property type="entry name" value="HTH_MERR_2"/>
    <property type="match status" value="1"/>
</dbReference>
<dbReference type="Pfam" id="PF13411">
    <property type="entry name" value="MerR_1"/>
    <property type="match status" value="1"/>
</dbReference>
<dbReference type="SUPFAM" id="SSF46955">
    <property type="entry name" value="Putative DNA-binding domain"/>
    <property type="match status" value="1"/>
</dbReference>
<comment type="caution">
    <text evidence="3">The sequence shown here is derived from an EMBL/GenBank/DDBJ whole genome shotgun (WGS) entry which is preliminary data.</text>
</comment>
<evidence type="ECO:0000313" key="3">
    <source>
        <dbReference type="EMBL" id="PWJ55404.1"/>
    </source>
</evidence>
<dbReference type="Pfam" id="PF02607">
    <property type="entry name" value="B12-binding_2"/>
    <property type="match status" value="1"/>
</dbReference>
<dbReference type="InterPro" id="IPR003759">
    <property type="entry name" value="Cbl-bd_cap"/>
</dbReference>
<evidence type="ECO:0000313" key="4">
    <source>
        <dbReference type="Proteomes" id="UP000245469"/>
    </source>
</evidence>
<accession>A0A316AET1</accession>
<dbReference type="AlphaFoldDB" id="A0A316AET1"/>
<dbReference type="InterPro" id="IPR009061">
    <property type="entry name" value="DNA-bd_dom_put_sf"/>
</dbReference>
<feature type="domain" description="HTH merR-type" evidence="2">
    <location>
        <begin position="34"/>
        <end position="98"/>
    </location>
</feature>
<dbReference type="SMART" id="SM00422">
    <property type="entry name" value="HTH_MERR"/>
    <property type="match status" value="1"/>
</dbReference>
<reference evidence="3 4" key="1">
    <citation type="submission" date="2018-03" db="EMBL/GenBank/DDBJ databases">
        <title>Genomic Encyclopedia of Archaeal and Bacterial Type Strains, Phase II (KMG-II): from individual species to whole genera.</title>
        <authorList>
            <person name="Goeker M."/>
        </authorList>
    </citation>
    <scope>NUCLEOTIDE SEQUENCE [LARGE SCALE GENOMIC DNA]</scope>
    <source>
        <strain evidence="3 4">DSM 44889</strain>
    </source>
</reference>
<dbReference type="InterPro" id="IPR000551">
    <property type="entry name" value="MerR-type_HTH_dom"/>
</dbReference>
<dbReference type="Gene3D" id="3.40.50.280">
    <property type="entry name" value="Cobalamin-binding domain"/>
    <property type="match status" value="1"/>
</dbReference>
<gene>
    <name evidence="3" type="ORF">BXY45_10374</name>
</gene>
<keyword evidence="4" id="KW-1185">Reference proteome</keyword>